<keyword evidence="4" id="KW-0378">Hydrolase</keyword>
<dbReference type="InterPro" id="IPR052169">
    <property type="entry name" value="CW_Biosynth-Accessory"/>
</dbReference>
<name>A0ABU9YY58_9RHOO</name>
<organism evidence="4 5">
    <name type="scientific">Uliginosibacterium sediminicola</name>
    <dbReference type="NCBI Taxonomy" id="2024550"/>
    <lineage>
        <taxon>Bacteria</taxon>
        <taxon>Pseudomonadati</taxon>
        <taxon>Pseudomonadota</taxon>
        <taxon>Betaproteobacteria</taxon>
        <taxon>Rhodocyclales</taxon>
        <taxon>Zoogloeaceae</taxon>
        <taxon>Uliginosibacterium</taxon>
    </lineage>
</organism>
<proteinExistence type="inferred from homology"/>
<dbReference type="Proteomes" id="UP001410394">
    <property type="component" value="Unassembled WGS sequence"/>
</dbReference>
<dbReference type="GO" id="GO:0016787">
    <property type="term" value="F:hydrolase activity"/>
    <property type="evidence" value="ECO:0007669"/>
    <property type="project" value="UniProtKB-KW"/>
</dbReference>
<evidence type="ECO:0000259" key="3">
    <source>
        <dbReference type="SMART" id="SM00854"/>
    </source>
</evidence>
<dbReference type="EMBL" id="JBDIVE010000004">
    <property type="protein sequence ID" value="MEN3068622.1"/>
    <property type="molecule type" value="Genomic_DNA"/>
</dbReference>
<dbReference type="EC" id="3.1.-.-" evidence="4"/>
<dbReference type="CDD" id="cd07381">
    <property type="entry name" value="MPP_CapA"/>
    <property type="match status" value="1"/>
</dbReference>
<evidence type="ECO:0000313" key="4">
    <source>
        <dbReference type="EMBL" id="MEN3068622.1"/>
    </source>
</evidence>
<evidence type="ECO:0000256" key="1">
    <source>
        <dbReference type="ARBA" id="ARBA00005662"/>
    </source>
</evidence>
<sequence length="467" mass="51264">MADTQTQTQTQHSSQPGAPGELAPNWRDANVAAGFTLSAVGDLIISDAIHARLARRSPDLLALLQNADACFGNFEGTAIDLQQFGGSPAALSGGSWLISTPAVAEDLRKMGFTLLSRANNHSTDWGVAGLRSTDALFRAAGIVQAGTGETLAQASAPAILSTAAGRVSLVAAASRFEADARAIDPLGQIPGRPGLNALRSTRYVLVSEQRLQQLAALRDALPKGMMRRSILAADARNQVVSLFDTKYRARADLDQDVAFSFSLNEADRRRILHNIRQAKQSSDFAVFSLHTHEPGNFSETPPDFMPLIAREAIDQGADAVIGHGPHQLRGIEIYQGRPIYYSLGNFFFMENQQFPITRDEYDKDKLEPGSMTEAEFMEHRRVHGVFKEQIWYESVIAINRYQANGRLQAIELHPVEMHWQNERDADRGIPRLAQGEDAQRILQRLQRLSAPFGTEIEITAGLGLIRC</sequence>
<dbReference type="PANTHER" id="PTHR33393:SF13">
    <property type="entry name" value="PGA BIOSYNTHESIS PROTEIN CAPA"/>
    <property type="match status" value="1"/>
</dbReference>
<dbReference type="InterPro" id="IPR019079">
    <property type="entry name" value="Capsule_synth_CapA"/>
</dbReference>
<dbReference type="RefSeq" id="WP_345919393.1">
    <property type="nucleotide sequence ID" value="NZ_JBDIVE010000004.1"/>
</dbReference>
<dbReference type="SMART" id="SM00854">
    <property type="entry name" value="PGA_cap"/>
    <property type="match status" value="1"/>
</dbReference>
<evidence type="ECO:0000313" key="5">
    <source>
        <dbReference type="Proteomes" id="UP001410394"/>
    </source>
</evidence>
<accession>A0ABU9YY58</accession>
<feature type="region of interest" description="Disordered" evidence="2">
    <location>
        <begin position="1"/>
        <end position="25"/>
    </location>
</feature>
<reference evidence="4 5" key="1">
    <citation type="journal article" date="2018" name="Int. J. Syst. Evol. Microbiol.">
        <title>Uliginosibacterium sediminicola sp. nov., isolated from freshwater sediment.</title>
        <authorList>
            <person name="Hwang W.M."/>
            <person name="Kim S.M."/>
            <person name="Kang K."/>
            <person name="Ahn T.Y."/>
        </authorList>
    </citation>
    <scope>NUCLEOTIDE SEQUENCE [LARGE SCALE GENOMIC DNA]</scope>
    <source>
        <strain evidence="4 5">M1-21</strain>
    </source>
</reference>
<dbReference type="InterPro" id="IPR029052">
    <property type="entry name" value="Metallo-depent_PP-like"/>
</dbReference>
<comment type="caution">
    <text evidence="4">The sequence shown here is derived from an EMBL/GenBank/DDBJ whole genome shotgun (WGS) entry which is preliminary data.</text>
</comment>
<feature type="domain" description="Capsule synthesis protein CapA" evidence="3">
    <location>
        <begin position="36"/>
        <end position="350"/>
    </location>
</feature>
<dbReference type="PANTHER" id="PTHR33393">
    <property type="entry name" value="POLYGLUTAMINE SYNTHESIS ACCESSORY PROTEIN RV0574C-RELATED"/>
    <property type="match status" value="1"/>
</dbReference>
<evidence type="ECO:0000256" key="2">
    <source>
        <dbReference type="SAM" id="MobiDB-lite"/>
    </source>
</evidence>
<protein>
    <submittedName>
        <fullName evidence="4">CapA family protein</fullName>
        <ecNumber evidence="4">3.1.-.-</ecNumber>
    </submittedName>
</protein>
<gene>
    <name evidence="4" type="ORF">ABDB84_09045</name>
</gene>
<feature type="compositionally biased region" description="Low complexity" evidence="2">
    <location>
        <begin position="1"/>
        <end position="11"/>
    </location>
</feature>
<dbReference type="SUPFAM" id="SSF56300">
    <property type="entry name" value="Metallo-dependent phosphatases"/>
    <property type="match status" value="1"/>
</dbReference>
<dbReference type="Pfam" id="PF09587">
    <property type="entry name" value="PGA_cap"/>
    <property type="match status" value="1"/>
</dbReference>
<comment type="similarity">
    <text evidence="1">Belongs to the CapA family.</text>
</comment>
<keyword evidence="5" id="KW-1185">Reference proteome</keyword>